<proteinExistence type="predicted"/>
<name>A0A7J6CHL1_9TELE</name>
<feature type="region of interest" description="Disordered" evidence="1">
    <location>
        <begin position="106"/>
        <end position="275"/>
    </location>
</feature>
<dbReference type="Proteomes" id="UP000579812">
    <property type="component" value="Unassembled WGS sequence"/>
</dbReference>
<feature type="compositionally biased region" description="Basic and acidic residues" evidence="1">
    <location>
        <begin position="252"/>
        <end position="261"/>
    </location>
</feature>
<feature type="region of interest" description="Disordered" evidence="1">
    <location>
        <begin position="481"/>
        <end position="566"/>
    </location>
</feature>
<feature type="compositionally biased region" description="Polar residues" evidence="1">
    <location>
        <begin position="446"/>
        <end position="462"/>
    </location>
</feature>
<dbReference type="OrthoDB" id="8960114at2759"/>
<dbReference type="AlphaFoldDB" id="A0A7J6CHL1"/>
<comment type="caution">
    <text evidence="2">The sequence shown here is derived from an EMBL/GenBank/DDBJ whole genome shotgun (WGS) entry which is preliminary data.</text>
</comment>
<keyword evidence="3" id="KW-1185">Reference proteome</keyword>
<feature type="compositionally biased region" description="Polar residues" evidence="1">
    <location>
        <begin position="392"/>
        <end position="434"/>
    </location>
</feature>
<evidence type="ECO:0000256" key="1">
    <source>
        <dbReference type="SAM" id="MobiDB-lite"/>
    </source>
</evidence>
<sequence>MAELNPVSDTHAILESMLQKLQLNAQTNSTSVTDMQTCSPSGECNAGPVEDSSKTTVYQFGISSNVKEPNGRTSVWNKWENPWTQQSSHFEDALTPVAKQPVRRISKNNSGFSGKPKRPPLIWGEHKNFTSERSGDVTSWVGDDQMPEPEKKQPFSLDGETSSNVPSLHKTQAFQNHPSDLLAPTLTKNPEVRGQSGTWSWGAGIERNESTRFHEQSGKTTKTSRRKWGEAKRWAQNVKERWRERHRSTLTRQRDDGERQAQNESNRSSLSVTIGVNETHEEISTALDEDGPGSLSYMSDSLFSFGTTSNLMEEIFSGTEWAQFLSVNSTKMHQSKELANNQSREEELQSKWTHEDTSDSHLDSTQPSLPESFVQDMASDKQTEMYQMSVSDLPTNPLQTDPFTNQSQNTNLNPNESHNSEQSNRQSHFSQLDPNESKATEYSDPQPMSSQVSDPSHNQPQDGTEDFIPLLDLSYAKSIQRSSVTSHGSLSRKREHWTKSRESFEHTTQEMEHEENGGSFIAAQLSSNSDRSPSPASSLNSLNSISQDSESSEPLETAVKKRRMEDTRRVRFSEEVIIITPTYLPESDDNGDGEEDNDDNDWQEESSPRHSFPKWIVSLKPKSGKYKF</sequence>
<feature type="compositionally biased region" description="Basic and acidic residues" evidence="1">
    <location>
        <begin position="497"/>
        <end position="516"/>
    </location>
</feature>
<feature type="region of interest" description="Disordered" evidence="1">
    <location>
        <begin position="392"/>
        <end position="466"/>
    </location>
</feature>
<feature type="region of interest" description="Disordered" evidence="1">
    <location>
        <begin position="335"/>
        <end position="371"/>
    </location>
</feature>
<evidence type="ECO:0000313" key="3">
    <source>
        <dbReference type="Proteomes" id="UP000579812"/>
    </source>
</evidence>
<feature type="compositionally biased region" description="Low complexity" evidence="1">
    <location>
        <begin position="524"/>
        <end position="549"/>
    </location>
</feature>
<dbReference type="EMBL" id="JAAMOB010000014">
    <property type="protein sequence ID" value="KAF4105192.1"/>
    <property type="molecule type" value="Genomic_DNA"/>
</dbReference>
<evidence type="ECO:0000313" key="2">
    <source>
        <dbReference type="EMBL" id="KAF4105192.1"/>
    </source>
</evidence>
<feature type="compositionally biased region" description="Polar residues" evidence="1">
    <location>
        <begin position="159"/>
        <end position="178"/>
    </location>
</feature>
<organism evidence="2 3">
    <name type="scientific">Onychostoma macrolepis</name>
    <dbReference type="NCBI Taxonomy" id="369639"/>
    <lineage>
        <taxon>Eukaryota</taxon>
        <taxon>Metazoa</taxon>
        <taxon>Chordata</taxon>
        <taxon>Craniata</taxon>
        <taxon>Vertebrata</taxon>
        <taxon>Euteleostomi</taxon>
        <taxon>Actinopterygii</taxon>
        <taxon>Neopterygii</taxon>
        <taxon>Teleostei</taxon>
        <taxon>Ostariophysi</taxon>
        <taxon>Cypriniformes</taxon>
        <taxon>Cyprinidae</taxon>
        <taxon>Acrossocheilinae</taxon>
        <taxon>Onychostoma</taxon>
    </lineage>
</organism>
<reference evidence="2 3" key="1">
    <citation type="submission" date="2020-04" db="EMBL/GenBank/DDBJ databases">
        <title>Chromosome-level genome assembly of a cyprinid fish Onychostoma macrolepis by integration of Nanopore Sequencing, Bionano and Hi-C technology.</title>
        <authorList>
            <person name="Wang D."/>
        </authorList>
    </citation>
    <scope>NUCLEOTIDE SEQUENCE [LARGE SCALE GENOMIC DNA]</scope>
    <source>
        <strain evidence="2">SWU-2019</strain>
        <tissue evidence="2">Muscle</tissue>
    </source>
</reference>
<feature type="compositionally biased region" description="Basic and acidic residues" evidence="1">
    <location>
        <begin position="227"/>
        <end position="243"/>
    </location>
</feature>
<accession>A0A7J6CHL1</accession>
<feature type="compositionally biased region" description="Acidic residues" evidence="1">
    <location>
        <begin position="586"/>
        <end position="604"/>
    </location>
</feature>
<feature type="compositionally biased region" description="Basic and acidic residues" evidence="1">
    <location>
        <begin position="206"/>
        <end position="217"/>
    </location>
</feature>
<protein>
    <submittedName>
        <fullName evidence="2">Uncharacterized protein</fullName>
    </submittedName>
</protein>
<feature type="region of interest" description="Disordered" evidence="1">
    <location>
        <begin position="579"/>
        <end position="614"/>
    </location>
</feature>
<feature type="compositionally biased region" description="Polar residues" evidence="1">
    <location>
        <begin position="262"/>
        <end position="275"/>
    </location>
</feature>
<feature type="compositionally biased region" description="Basic and acidic residues" evidence="1">
    <location>
        <begin position="124"/>
        <end position="135"/>
    </location>
</feature>
<gene>
    <name evidence="2" type="ORF">G5714_014523</name>
</gene>
<feature type="compositionally biased region" description="Basic and acidic residues" evidence="1">
    <location>
        <begin position="343"/>
        <end position="362"/>
    </location>
</feature>